<proteinExistence type="predicted"/>
<evidence type="ECO:0000313" key="4">
    <source>
        <dbReference type="Proteomes" id="UP000663879"/>
    </source>
</evidence>
<dbReference type="SMART" id="SM00369">
    <property type="entry name" value="LRR_TYP"/>
    <property type="match status" value="3"/>
</dbReference>
<dbReference type="InterPro" id="IPR003591">
    <property type="entry name" value="Leu-rich_rpt_typical-subtyp"/>
</dbReference>
<keyword evidence="2" id="KW-0677">Repeat</keyword>
<dbReference type="SUPFAM" id="SSF52058">
    <property type="entry name" value="L domain-like"/>
    <property type="match status" value="2"/>
</dbReference>
<dbReference type="AlphaFoldDB" id="A0A813Z3G8"/>
<dbReference type="Proteomes" id="UP000663879">
    <property type="component" value="Unassembled WGS sequence"/>
</dbReference>
<dbReference type="PANTHER" id="PTHR45712:SF22">
    <property type="entry name" value="INSULIN-LIKE GROWTH FACTOR-BINDING PROTEIN COMPLEX ACID LABILE SUBUNIT"/>
    <property type="match status" value="1"/>
</dbReference>
<dbReference type="InterPro" id="IPR001611">
    <property type="entry name" value="Leu-rich_rpt"/>
</dbReference>
<dbReference type="Pfam" id="PF13855">
    <property type="entry name" value="LRR_8"/>
    <property type="match status" value="2"/>
</dbReference>
<comment type="caution">
    <text evidence="3">The sequence shown here is derived from an EMBL/GenBank/DDBJ whole genome shotgun (WGS) entry which is preliminary data.</text>
</comment>
<keyword evidence="4" id="KW-1185">Reference proteome</keyword>
<dbReference type="InterPro" id="IPR032675">
    <property type="entry name" value="LRR_dom_sf"/>
</dbReference>
<evidence type="ECO:0000313" key="3">
    <source>
        <dbReference type="EMBL" id="CAF0893734.1"/>
    </source>
</evidence>
<reference evidence="3" key="1">
    <citation type="submission" date="2021-02" db="EMBL/GenBank/DDBJ databases">
        <authorList>
            <person name="Nowell W R."/>
        </authorList>
    </citation>
    <scope>NUCLEOTIDE SEQUENCE</scope>
    <source>
        <strain evidence="3">Ploen Becks lab</strain>
    </source>
</reference>
<organism evidence="3 4">
    <name type="scientific">Brachionus calyciflorus</name>
    <dbReference type="NCBI Taxonomy" id="104777"/>
    <lineage>
        <taxon>Eukaryota</taxon>
        <taxon>Metazoa</taxon>
        <taxon>Spiralia</taxon>
        <taxon>Gnathifera</taxon>
        <taxon>Rotifera</taxon>
        <taxon>Eurotatoria</taxon>
        <taxon>Monogononta</taxon>
        <taxon>Pseudotrocha</taxon>
        <taxon>Ploima</taxon>
        <taxon>Brachionidae</taxon>
        <taxon>Brachionus</taxon>
    </lineage>
</organism>
<dbReference type="PANTHER" id="PTHR45712">
    <property type="entry name" value="AGAP008170-PA"/>
    <property type="match status" value="1"/>
</dbReference>
<gene>
    <name evidence="3" type="ORF">OXX778_LOCUS11042</name>
</gene>
<evidence type="ECO:0000256" key="2">
    <source>
        <dbReference type="ARBA" id="ARBA00022737"/>
    </source>
</evidence>
<dbReference type="Gene3D" id="3.80.10.10">
    <property type="entry name" value="Ribonuclease Inhibitor"/>
    <property type="match status" value="2"/>
</dbReference>
<protein>
    <submittedName>
        <fullName evidence="3">Uncharacterized protein</fullName>
    </submittedName>
</protein>
<name>A0A813Z3G8_9BILA</name>
<dbReference type="OrthoDB" id="6363818at2759"/>
<dbReference type="InterPro" id="IPR050333">
    <property type="entry name" value="SLRP"/>
</dbReference>
<accession>A0A813Z3G8</accession>
<dbReference type="EMBL" id="CAJNOC010001824">
    <property type="protein sequence ID" value="CAF0893734.1"/>
    <property type="molecule type" value="Genomic_DNA"/>
</dbReference>
<sequence>MKNKLSQHDISEYYELFRNTIDTYAENMLANNLISNDEKAHINNDRSFIISKVNELEKINLDCLKFEPFCFFIDKEFNKKKKNQDVPMFDHKNGFGKLIILKNQIDEDLVENIKNYIILRREPEDYDFDSYKDYLKFHIQLKLIEAQCSNLIIDLSNPESNILKIIKLFDYTERFKKIRFKNLKCLEYLINLKAVESLNTEISGMYPFPDYLGLFPFLKHLEISDSNWETLPSNGFASLKLLETLMLKKTKIRSIEKDAFKGLKNLIKLSFDTGRATILQNSMFNDLDNLKELSFDFFGITSIKPNTFKDLKNLETLSLNKNTIEQMDLNGLNCLKYLYLIDSEYKSKIDLMFFENCFNLTVINLEDFYSYDLQSNTFESLKCLKYLNISHEKLFLKDNIILTTFDFLKPLKFLEYLSVTLNEDLYHNFNLIELPSLKYLCIKCYTVPILENNFKNLVSLKIEFIKKLEPCCFNKLNGIRNLILFFNDNTKLGYIDSTYFNTLDNLDYLGTGSCNFSGYYLDSQIGECFAQLFDGKKKLNKRFTALINITNKDAEIDIYFGLSDETKNGIKYSESGNPSGWIMSL</sequence>
<evidence type="ECO:0000256" key="1">
    <source>
        <dbReference type="ARBA" id="ARBA00022614"/>
    </source>
</evidence>
<keyword evidence="1" id="KW-0433">Leucine-rich repeat</keyword>